<keyword evidence="4" id="KW-0762">Sugar transport</keyword>
<dbReference type="InterPro" id="IPR017871">
    <property type="entry name" value="ABC_transporter-like_CS"/>
</dbReference>
<dbReference type="GO" id="GO:0005886">
    <property type="term" value="C:plasma membrane"/>
    <property type="evidence" value="ECO:0007669"/>
    <property type="project" value="UniProtKB-SubCell"/>
</dbReference>
<keyword evidence="3" id="KW-1003">Cell membrane</keyword>
<comment type="caution">
    <text evidence="11">The sequence shown here is derived from an EMBL/GenBank/DDBJ whole genome shotgun (WGS) entry which is preliminary data.</text>
</comment>
<evidence type="ECO:0000256" key="5">
    <source>
        <dbReference type="ARBA" id="ARBA00022737"/>
    </source>
</evidence>
<dbReference type="InterPro" id="IPR027417">
    <property type="entry name" value="P-loop_NTPase"/>
</dbReference>
<dbReference type="GO" id="GO:0016887">
    <property type="term" value="F:ATP hydrolysis activity"/>
    <property type="evidence" value="ECO:0007669"/>
    <property type="project" value="InterPro"/>
</dbReference>
<evidence type="ECO:0000256" key="2">
    <source>
        <dbReference type="ARBA" id="ARBA00022448"/>
    </source>
</evidence>
<evidence type="ECO:0000313" key="12">
    <source>
        <dbReference type="Proteomes" id="UP000005824"/>
    </source>
</evidence>
<evidence type="ECO:0000256" key="8">
    <source>
        <dbReference type="ARBA" id="ARBA00022967"/>
    </source>
</evidence>
<dbReference type="InterPro" id="IPR003593">
    <property type="entry name" value="AAA+_ATPase"/>
</dbReference>
<dbReference type="SUPFAM" id="SSF52540">
    <property type="entry name" value="P-loop containing nucleoside triphosphate hydrolases"/>
    <property type="match status" value="2"/>
</dbReference>
<keyword evidence="9" id="KW-0472">Membrane</keyword>
<name>B4CYN7_9BACT</name>
<keyword evidence="12" id="KW-1185">Reference proteome</keyword>
<dbReference type="SMART" id="SM00382">
    <property type="entry name" value="AAA"/>
    <property type="match status" value="2"/>
</dbReference>
<accession>B4CYN7</accession>
<dbReference type="EMBL" id="ABVL01000004">
    <property type="protein sequence ID" value="EDY20578.1"/>
    <property type="molecule type" value="Genomic_DNA"/>
</dbReference>
<evidence type="ECO:0000313" key="11">
    <source>
        <dbReference type="EMBL" id="EDY20578.1"/>
    </source>
</evidence>
<dbReference type="eggNOG" id="COG1129">
    <property type="taxonomic scope" value="Bacteria"/>
</dbReference>
<keyword evidence="6" id="KW-0547">Nucleotide-binding</keyword>
<evidence type="ECO:0000256" key="6">
    <source>
        <dbReference type="ARBA" id="ARBA00022741"/>
    </source>
</evidence>
<dbReference type="Pfam" id="PF00005">
    <property type="entry name" value="ABC_tran"/>
    <property type="match status" value="2"/>
</dbReference>
<dbReference type="Proteomes" id="UP000005824">
    <property type="component" value="Unassembled WGS sequence"/>
</dbReference>
<keyword evidence="5" id="KW-0677">Repeat</keyword>
<dbReference type="GO" id="GO:0005524">
    <property type="term" value="F:ATP binding"/>
    <property type="evidence" value="ECO:0007669"/>
    <property type="project" value="UniProtKB-KW"/>
</dbReference>
<protein>
    <submittedName>
        <fullName evidence="11">ABC transporter-related protein</fullName>
    </submittedName>
</protein>
<dbReference type="PROSITE" id="PS00211">
    <property type="entry name" value="ABC_TRANSPORTER_1"/>
    <property type="match status" value="1"/>
</dbReference>
<dbReference type="CDD" id="cd03216">
    <property type="entry name" value="ABC_Carb_Monos_I"/>
    <property type="match status" value="1"/>
</dbReference>
<gene>
    <name evidence="11" type="ORF">CfE428DRAFT_1775</name>
</gene>
<dbReference type="AlphaFoldDB" id="B4CYN7"/>
<proteinExistence type="predicted"/>
<dbReference type="PANTHER" id="PTHR43790:SF1">
    <property type="entry name" value="XYLOSE IMPORT ATP-BINDING PROTEIN XYLG"/>
    <property type="match status" value="1"/>
</dbReference>
<evidence type="ECO:0000256" key="1">
    <source>
        <dbReference type="ARBA" id="ARBA00004202"/>
    </source>
</evidence>
<dbReference type="InterPro" id="IPR050107">
    <property type="entry name" value="ABC_carbohydrate_import_ATPase"/>
</dbReference>
<evidence type="ECO:0000256" key="3">
    <source>
        <dbReference type="ARBA" id="ARBA00022475"/>
    </source>
</evidence>
<dbReference type="InterPro" id="IPR003439">
    <property type="entry name" value="ABC_transporter-like_ATP-bd"/>
</dbReference>
<keyword evidence="2" id="KW-0813">Transport</keyword>
<comment type="subcellular location">
    <subcellularLocation>
        <location evidence="1">Cell membrane</location>
        <topology evidence="1">Peripheral membrane protein</topology>
    </subcellularLocation>
</comment>
<dbReference type="CDD" id="cd03215">
    <property type="entry name" value="ABC_Carb_Monos_II"/>
    <property type="match status" value="1"/>
</dbReference>
<keyword evidence="8" id="KW-1278">Translocase</keyword>
<reference evidence="11 12" key="1">
    <citation type="journal article" date="2011" name="J. Bacteriol.">
        <title>Genome sequence of Chthoniobacter flavus Ellin428, an aerobic heterotrophic soil bacterium.</title>
        <authorList>
            <person name="Kant R."/>
            <person name="van Passel M.W."/>
            <person name="Palva A."/>
            <person name="Lucas S."/>
            <person name="Lapidus A."/>
            <person name="Glavina Del Rio T."/>
            <person name="Dalin E."/>
            <person name="Tice H."/>
            <person name="Bruce D."/>
            <person name="Goodwin L."/>
            <person name="Pitluck S."/>
            <person name="Larimer F.W."/>
            <person name="Land M.L."/>
            <person name="Hauser L."/>
            <person name="Sangwan P."/>
            <person name="de Vos W.M."/>
            <person name="Janssen P.H."/>
            <person name="Smidt H."/>
        </authorList>
    </citation>
    <scope>NUCLEOTIDE SEQUENCE [LARGE SCALE GENOMIC DNA]</scope>
    <source>
        <strain evidence="11 12">Ellin428</strain>
    </source>
</reference>
<dbReference type="RefSeq" id="WP_006979101.1">
    <property type="nucleotide sequence ID" value="NZ_ABVL01000004.1"/>
</dbReference>
<evidence type="ECO:0000256" key="9">
    <source>
        <dbReference type="ARBA" id="ARBA00023136"/>
    </source>
</evidence>
<evidence type="ECO:0000256" key="7">
    <source>
        <dbReference type="ARBA" id="ARBA00022840"/>
    </source>
</evidence>
<evidence type="ECO:0000256" key="4">
    <source>
        <dbReference type="ARBA" id="ARBA00022597"/>
    </source>
</evidence>
<dbReference type="PROSITE" id="PS50893">
    <property type="entry name" value="ABC_TRANSPORTER_2"/>
    <property type="match status" value="2"/>
</dbReference>
<keyword evidence="7" id="KW-0067">ATP-binding</keyword>
<feature type="domain" description="ABC transporter" evidence="10">
    <location>
        <begin position="6"/>
        <end position="243"/>
    </location>
</feature>
<sequence>MSAPILAAHGITKKFPGVTALKDVSFDLRPGEIHALCGENGAGKSTLIKLLSGLHPYGSYEGELTVDGQPARFHGIADAERAGLAVIYQELALIDEMTVAENIFLGAAPCRGPFIDWSKLHHDARTLLQRFGVAIDPASPLGRLGVGEKQLVEIVKALAKNSRILILDEPTAALAEHEVQTLLTILRDLRTRGLSCIYISHRLDEVFALADRITVLRDGATIATLDTAHSHKAEIIRHMVGREITDLFPQKNPSFLDCQSAIFRVRHLSVADPHTHQLRLHDISLAVAPGEVLGLGGLMGAGRTELLMHLFGAWGERRNGEVELNGAPLPPLKPHAILRRGLALVSEDRRRYGLVLSETIGFNLSLSSLRNLSSGGLLNAGREFQKNDHAFRSLRVKAPGLESVVGKLSGGNQQKVVLGKALMTEPRVIFLDEPTRGIDVGAKHEIYELIRQLTAAGQAVVLVSSELPELLGLSDRILMLHEGRIGGEFTRAEATQERLLAAAMGQRAA</sequence>
<dbReference type="Gene3D" id="3.40.50.300">
    <property type="entry name" value="P-loop containing nucleotide triphosphate hydrolases"/>
    <property type="match status" value="2"/>
</dbReference>
<dbReference type="InParanoid" id="B4CYN7"/>
<dbReference type="STRING" id="497964.CfE428DRAFT_1775"/>
<evidence type="ECO:0000259" key="10">
    <source>
        <dbReference type="PROSITE" id="PS50893"/>
    </source>
</evidence>
<dbReference type="FunCoup" id="B4CYN7">
    <property type="interactions" value="88"/>
</dbReference>
<dbReference type="FunFam" id="3.40.50.300:FF:000127">
    <property type="entry name" value="Ribose import ATP-binding protein RbsA"/>
    <property type="match status" value="1"/>
</dbReference>
<feature type="domain" description="ABC transporter" evidence="10">
    <location>
        <begin position="263"/>
        <end position="507"/>
    </location>
</feature>
<organism evidence="11 12">
    <name type="scientific">Chthoniobacter flavus Ellin428</name>
    <dbReference type="NCBI Taxonomy" id="497964"/>
    <lineage>
        <taxon>Bacteria</taxon>
        <taxon>Pseudomonadati</taxon>
        <taxon>Verrucomicrobiota</taxon>
        <taxon>Spartobacteria</taxon>
        <taxon>Chthoniobacterales</taxon>
        <taxon>Chthoniobacteraceae</taxon>
        <taxon>Chthoniobacter</taxon>
    </lineage>
</organism>
<dbReference type="PANTHER" id="PTHR43790">
    <property type="entry name" value="CARBOHYDRATE TRANSPORT ATP-BINDING PROTEIN MG119-RELATED"/>
    <property type="match status" value="1"/>
</dbReference>